<dbReference type="InterPro" id="IPR045851">
    <property type="entry name" value="AMP-bd_C_sf"/>
</dbReference>
<dbReference type="SUPFAM" id="SSF56801">
    <property type="entry name" value="Acetyl-CoA synthetase-like"/>
    <property type="match status" value="1"/>
</dbReference>
<dbReference type="Proteomes" id="UP001218638">
    <property type="component" value="Chromosome"/>
</dbReference>
<proteinExistence type="inferred from homology"/>
<keyword evidence="6" id="KW-1185">Reference proteome</keyword>
<dbReference type="EMBL" id="CP119075">
    <property type="protein sequence ID" value="WED66329.1"/>
    <property type="molecule type" value="Genomic_DNA"/>
</dbReference>
<reference evidence="5" key="1">
    <citation type="submission" date="2023-03" db="EMBL/GenBank/DDBJ databases">
        <title>Lomoglobus Profundus gen. nov., sp. nov., a novel member of the phylum Verrucomicrobia, isolated from deep-marine sediment of South China Sea.</title>
        <authorList>
            <person name="Ahmad T."/>
            <person name="Ishaq S.E."/>
            <person name="Wang F."/>
        </authorList>
    </citation>
    <scope>NUCLEOTIDE SEQUENCE</scope>
    <source>
        <strain evidence="5">LMO-M01</strain>
    </source>
</reference>
<evidence type="ECO:0000259" key="3">
    <source>
        <dbReference type="Pfam" id="PF00501"/>
    </source>
</evidence>
<evidence type="ECO:0000259" key="4">
    <source>
        <dbReference type="Pfam" id="PF13193"/>
    </source>
</evidence>
<dbReference type="PANTHER" id="PTHR43201">
    <property type="entry name" value="ACYL-COA SYNTHETASE"/>
    <property type="match status" value="1"/>
</dbReference>
<dbReference type="Pfam" id="PF13193">
    <property type="entry name" value="AMP-binding_C"/>
    <property type="match status" value="1"/>
</dbReference>
<keyword evidence="2" id="KW-0436">Ligase</keyword>
<gene>
    <name evidence="5" type="ORF">PXH66_05650</name>
</gene>
<sequence>MERRELARLLGYEPTEQRGAVVVAERDRVAFRAAFGAAVAGRGPVFLANPDWGQAEWSEFDVLRQSMPSDFDAEQGWLMIPTGGSSGGVKLARHDQNTLGTAVDGFAEWVGDGAVTSTLGVLPLHHVGGLMAWLRSVLMAGDYRDVAWAEIKAGVYLEVDEGAVISLVPTQLAQLLESTAGVDWLRGFSMVFVGGGPAWKALQETSRARGIRLAPCYGMTETAAMVTALRPEAFLAGTGGVGPALPHAQIEIIEENRLVIHSASLFRGYWPNGRVDASWVSGDWGACDCDGNWTIGGRHDALILTGGEKVDPAEVETVLRAFMGRHNVAVIGVPDARWGEVVVACHDGEPLDHDEMDASVSARLARYKRPKAYVAVNPWPTNAMGKLDRSELRKWAGG</sequence>
<dbReference type="Pfam" id="PF00501">
    <property type="entry name" value="AMP-binding"/>
    <property type="match status" value="1"/>
</dbReference>
<dbReference type="InterPro" id="IPR042099">
    <property type="entry name" value="ANL_N_sf"/>
</dbReference>
<name>A0AAF0I3S3_9BACT</name>
<dbReference type="GO" id="GO:0031956">
    <property type="term" value="F:medium-chain fatty acid-CoA ligase activity"/>
    <property type="evidence" value="ECO:0007669"/>
    <property type="project" value="TreeGrafter"/>
</dbReference>
<evidence type="ECO:0000313" key="6">
    <source>
        <dbReference type="Proteomes" id="UP001218638"/>
    </source>
</evidence>
<feature type="domain" description="AMP-binding enzyme C-terminal" evidence="4">
    <location>
        <begin position="314"/>
        <end position="386"/>
    </location>
</feature>
<evidence type="ECO:0000256" key="1">
    <source>
        <dbReference type="ARBA" id="ARBA00006432"/>
    </source>
</evidence>
<dbReference type="PANTHER" id="PTHR43201:SF5">
    <property type="entry name" value="MEDIUM-CHAIN ACYL-COA LIGASE ACSF2, MITOCHONDRIAL"/>
    <property type="match status" value="1"/>
</dbReference>
<dbReference type="InterPro" id="IPR025110">
    <property type="entry name" value="AMP-bd_C"/>
</dbReference>
<dbReference type="InterPro" id="IPR000873">
    <property type="entry name" value="AMP-dep_synth/lig_dom"/>
</dbReference>
<dbReference type="KEGG" id="slom:PXH66_05650"/>
<evidence type="ECO:0000256" key="2">
    <source>
        <dbReference type="ARBA" id="ARBA00022598"/>
    </source>
</evidence>
<protein>
    <submittedName>
        <fullName evidence="5">AMP-binding protein</fullName>
    </submittedName>
</protein>
<dbReference type="AlphaFoldDB" id="A0AAF0I3S3"/>
<organism evidence="5 6">
    <name type="scientific">Synoicihabitans lomoniglobus</name>
    <dbReference type="NCBI Taxonomy" id="2909285"/>
    <lineage>
        <taxon>Bacteria</taxon>
        <taxon>Pseudomonadati</taxon>
        <taxon>Verrucomicrobiota</taxon>
        <taxon>Opitutia</taxon>
        <taxon>Opitutales</taxon>
        <taxon>Opitutaceae</taxon>
        <taxon>Synoicihabitans</taxon>
    </lineage>
</organism>
<dbReference type="GO" id="GO:0006631">
    <property type="term" value="P:fatty acid metabolic process"/>
    <property type="evidence" value="ECO:0007669"/>
    <property type="project" value="TreeGrafter"/>
</dbReference>
<dbReference type="Gene3D" id="3.40.50.12780">
    <property type="entry name" value="N-terminal domain of ligase-like"/>
    <property type="match status" value="1"/>
</dbReference>
<dbReference type="RefSeq" id="WP_330927870.1">
    <property type="nucleotide sequence ID" value="NZ_CP119075.1"/>
</dbReference>
<accession>A0AAF0I3S3</accession>
<feature type="domain" description="AMP-dependent synthetase/ligase" evidence="3">
    <location>
        <begin position="59"/>
        <end position="270"/>
    </location>
</feature>
<dbReference type="Gene3D" id="3.30.300.30">
    <property type="match status" value="1"/>
</dbReference>
<comment type="similarity">
    <text evidence="1">Belongs to the ATP-dependent AMP-binding enzyme family.</text>
</comment>
<evidence type="ECO:0000313" key="5">
    <source>
        <dbReference type="EMBL" id="WED66329.1"/>
    </source>
</evidence>